<comment type="caution">
    <text evidence="1">The sequence shown here is derived from an EMBL/GenBank/DDBJ whole genome shotgun (WGS) entry which is preliminary data.</text>
</comment>
<gene>
    <name evidence="1" type="ORF">QE369_000661</name>
</gene>
<evidence type="ECO:0000313" key="2">
    <source>
        <dbReference type="Proteomes" id="UP001255601"/>
    </source>
</evidence>
<dbReference type="EMBL" id="JAVIZC010000001">
    <property type="protein sequence ID" value="MDR6100483.1"/>
    <property type="molecule type" value="Genomic_DNA"/>
</dbReference>
<dbReference type="AlphaFoldDB" id="A0AAJ2B518"/>
<organism evidence="1 2">
    <name type="scientific">Agrobacterium larrymoorei</name>
    <dbReference type="NCBI Taxonomy" id="160699"/>
    <lineage>
        <taxon>Bacteria</taxon>
        <taxon>Pseudomonadati</taxon>
        <taxon>Pseudomonadota</taxon>
        <taxon>Alphaproteobacteria</taxon>
        <taxon>Hyphomicrobiales</taxon>
        <taxon>Rhizobiaceae</taxon>
        <taxon>Rhizobium/Agrobacterium group</taxon>
        <taxon>Agrobacterium</taxon>
    </lineage>
</organism>
<accession>A0AAJ2B518</accession>
<reference evidence="1" key="1">
    <citation type="submission" date="2023-08" db="EMBL/GenBank/DDBJ databases">
        <title>Functional and genomic diversity of the sorghum phyllosphere microbiome.</title>
        <authorList>
            <person name="Shade A."/>
        </authorList>
    </citation>
    <scope>NUCLEOTIDE SEQUENCE</scope>
    <source>
        <strain evidence="1">SORGH_AS_0974</strain>
    </source>
</reference>
<protein>
    <recommendedName>
        <fullName evidence="3">DNA-binding protein</fullName>
    </recommendedName>
</protein>
<evidence type="ECO:0000313" key="1">
    <source>
        <dbReference type="EMBL" id="MDR6100483.1"/>
    </source>
</evidence>
<sequence length="190" mass="20906">MVEKMTDQFEFELVFALPGRDFDPSELSNAVFEAGFEDSLVGTGVPGLLGVELEADGEDAESAILASARALLKHLPAGTQLREVRPDLVSLADVAEKLNVKRQALQQREMPLPSVGGLYRIDELATALEKATKPEEGKRRPRFDIANALKWLKAGYGARRINAKLTIHEIDAVSLDIIQRENFDELKHAG</sequence>
<proteinExistence type="predicted"/>
<evidence type="ECO:0008006" key="3">
    <source>
        <dbReference type="Google" id="ProtNLM"/>
    </source>
</evidence>
<dbReference type="RefSeq" id="WP_309769543.1">
    <property type="nucleotide sequence ID" value="NZ_JAVIZC010000001.1"/>
</dbReference>
<name>A0AAJ2B518_9HYPH</name>
<dbReference type="Proteomes" id="UP001255601">
    <property type="component" value="Unassembled WGS sequence"/>
</dbReference>